<dbReference type="SUPFAM" id="SSF51278">
    <property type="entry name" value="Urease, beta-subunit"/>
    <property type="match status" value="1"/>
</dbReference>
<evidence type="ECO:0000256" key="3">
    <source>
        <dbReference type="HAMAP-Rule" id="MF_01954"/>
    </source>
</evidence>
<dbReference type="CDD" id="cd00407">
    <property type="entry name" value="Urease_beta"/>
    <property type="match status" value="1"/>
</dbReference>
<dbReference type="AlphaFoldDB" id="A0A0C7G690"/>
<protein>
    <recommendedName>
        <fullName evidence="3">Urease subunit beta</fullName>
        <ecNumber evidence="3">3.5.1.5</ecNumber>
    </recommendedName>
    <alternativeName>
        <fullName evidence="3">Urea amidohydrolase subunit beta</fullName>
    </alternativeName>
</protein>
<dbReference type="Pfam" id="PF00699">
    <property type="entry name" value="Urease_beta"/>
    <property type="match status" value="1"/>
</dbReference>
<dbReference type="GO" id="GO:0009039">
    <property type="term" value="F:urease activity"/>
    <property type="evidence" value="ECO:0007669"/>
    <property type="project" value="UniProtKB-UniRule"/>
</dbReference>
<dbReference type="NCBIfam" id="NF009682">
    <property type="entry name" value="PRK13203.1"/>
    <property type="match status" value="1"/>
</dbReference>
<comment type="subunit">
    <text evidence="3">Heterotrimer of UreA (gamma), UreB (beta) and UreC (alpha) subunits. Three heterotrimers associate to form the active enzyme.</text>
</comment>
<dbReference type="InterPro" id="IPR036461">
    <property type="entry name" value="Urease_betasu_sf"/>
</dbReference>
<dbReference type="GO" id="GO:0043419">
    <property type="term" value="P:urea catabolic process"/>
    <property type="evidence" value="ECO:0007669"/>
    <property type="project" value="UniProtKB-UniRule"/>
</dbReference>
<evidence type="ECO:0000313" key="4">
    <source>
        <dbReference type="EMBL" id="CEQ03586.1"/>
    </source>
</evidence>
<dbReference type="EMBL" id="CEKZ01000003">
    <property type="protein sequence ID" value="CEQ03586.1"/>
    <property type="molecule type" value="Genomic_DNA"/>
</dbReference>
<dbReference type="Gene3D" id="2.10.150.10">
    <property type="entry name" value="Urease, beta subunit"/>
    <property type="match status" value="1"/>
</dbReference>
<gene>
    <name evidence="4" type="primary">UreB</name>
    <name evidence="3" type="synonym">ureB</name>
    <name evidence="4" type="ORF">R28058_13191</name>
</gene>
<dbReference type="RefSeq" id="WP_055333565.1">
    <property type="nucleotide sequence ID" value="NZ_CDNF01000003.1"/>
</dbReference>
<dbReference type="OrthoDB" id="9797217at2"/>
<comment type="similarity">
    <text evidence="3">Belongs to the urease beta subunit family.</text>
</comment>
<dbReference type="FunFam" id="2.10.150.10:FF:000001">
    <property type="entry name" value="Urease subunit beta"/>
    <property type="match status" value="1"/>
</dbReference>
<dbReference type="PANTHER" id="PTHR33569:SF1">
    <property type="entry name" value="UREASE"/>
    <property type="match status" value="1"/>
</dbReference>
<sequence>MIPGEIITKDREIILNEGKKTLTIKVENIGDRPIQVGSHFHFFEVNKLLKFNRKSSFGMRLNIPSGTSIRFEPGERKEVNLVELGGNKKVFGFNGLTEGQINDDNLKKALEFESFKSFL</sequence>
<comment type="subcellular location">
    <subcellularLocation>
        <location evidence="3">Cytoplasm</location>
    </subcellularLocation>
</comment>
<name>A0A0C7G690_PARSO</name>
<dbReference type="InterPro" id="IPR050069">
    <property type="entry name" value="Urease_subunit"/>
</dbReference>
<dbReference type="PANTHER" id="PTHR33569">
    <property type="entry name" value="UREASE"/>
    <property type="match status" value="1"/>
</dbReference>
<dbReference type="GO" id="GO:0035550">
    <property type="term" value="C:urease complex"/>
    <property type="evidence" value="ECO:0007669"/>
    <property type="project" value="InterPro"/>
</dbReference>
<dbReference type="InterPro" id="IPR002019">
    <property type="entry name" value="Urease_beta-like"/>
</dbReference>
<organism evidence="4 5">
    <name type="scientific">Paraclostridium sordellii</name>
    <name type="common">Clostridium sordellii</name>
    <dbReference type="NCBI Taxonomy" id="1505"/>
    <lineage>
        <taxon>Bacteria</taxon>
        <taxon>Bacillati</taxon>
        <taxon>Bacillota</taxon>
        <taxon>Clostridia</taxon>
        <taxon>Peptostreptococcales</taxon>
        <taxon>Peptostreptococcaceae</taxon>
        <taxon>Paraclostridium</taxon>
    </lineage>
</organism>
<proteinExistence type="inferred from homology"/>
<dbReference type="Proteomes" id="UP000049127">
    <property type="component" value="Unassembled WGS sequence"/>
</dbReference>
<comment type="catalytic activity">
    <reaction evidence="2 3">
        <text>urea + 2 H2O + H(+) = hydrogencarbonate + 2 NH4(+)</text>
        <dbReference type="Rhea" id="RHEA:20557"/>
        <dbReference type="ChEBI" id="CHEBI:15377"/>
        <dbReference type="ChEBI" id="CHEBI:15378"/>
        <dbReference type="ChEBI" id="CHEBI:16199"/>
        <dbReference type="ChEBI" id="CHEBI:17544"/>
        <dbReference type="ChEBI" id="CHEBI:28938"/>
        <dbReference type="EC" id="3.5.1.5"/>
    </reaction>
</comment>
<dbReference type="UniPathway" id="UPA00258">
    <property type="reaction ID" value="UER00370"/>
</dbReference>
<accession>A0A0C7G690</accession>
<dbReference type="HAMAP" id="MF_01954">
    <property type="entry name" value="Urease_beta"/>
    <property type="match status" value="1"/>
</dbReference>
<keyword evidence="1 3" id="KW-0378">Hydrolase</keyword>
<keyword evidence="3" id="KW-0963">Cytoplasm</keyword>
<dbReference type="NCBIfam" id="TIGR00192">
    <property type="entry name" value="urease_beta"/>
    <property type="match status" value="1"/>
</dbReference>
<evidence type="ECO:0000313" key="5">
    <source>
        <dbReference type="Proteomes" id="UP000049127"/>
    </source>
</evidence>
<evidence type="ECO:0000256" key="2">
    <source>
        <dbReference type="ARBA" id="ARBA00047778"/>
    </source>
</evidence>
<comment type="pathway">
    <text evidence="3">Nitrogen metabolism; urea degradation; CO(2) and NH(3) from urea (urease route): step 1/1.</text>
</comment>
<dbReference type="EC" id="3.5.1.5" evidence="3"/>
<reference evidence="4 5" key="1">
    <citation type="submission" date="2015-01" db="EMBL/GenBank/DDBJ databases">
        <authorList>
            <person name="Aslett A.Martin."/>
            <person name="De Silva Nishadi"/>
        </authorList>
    </citation>
    <scope>NUCLEOTIDE SEQUENCE [LARGE SCALE GENOMIC DNA]</scope>
    <source>
        <strain evidence="4 5">R28058</strain>
    </source>
</reference>
<evidence type="ECO:0000256" key="1">
    <source>
        <dbReference type="ARBA" id="ARBA00022801"/>
    </source>
</evidence>